<proteinExistence type="predicted"/>
<feature type="region of interest" description="Disordered" evidence="1">
    <location>
        <begin position="115"/>
        <end position="143"/>
    </location>
</feature>
<evidence type="ECO:0000256" key="1">
    <source>
        <dbReference type="SAM" id="MobiDB-lite"/>
    </source>
</evidence>
<evidence type="ECO:0000313" key="2">
    <source>
        <dbReference type="EMBL" id="KAJ1194787.1"/>
    </source>
</evidence>
<feature type="compositionally biased region" description="Basic and acidic residues" evidence="1">
    <location>
        <begin position="61"/>
        <end position="71"/>
    </location>
</feature>
<comment type="caution">
    <text evidence="2">The sequence shown here is derived from an EMBL/GenBank/DDBJ whole genome shotgun (WGS) entry which is preliminary data.</text>
</comment>
<sequence length="143" mass="16367">MRLTDIPSPSPGGRPFLGSDSRGRRIAPAVGGREPRSLSPSHAFPEKKSLVPRTSKKPSKHRAENKKEAREFTAATRRNLKEQVREIRFFFPLALHLKDTNCPWRSYRLQHHGYQKESHLPGPRQNIQEQEPRHSFSGLQAQA</sequence>
<dbReference type="EMBL" id="JANPWB010000004">
    <property type="protein sequence ID" value="KAJ1194787.1"/>
    <property type="molecule type" value="Genomic_DNA"/>
</dbReference>
<accession>A0AAV7V1U3</accession>
<dbReference type="AlphaFoldDB" id="A0AAV7V1U3"/>
<feature type="region of interest" description="Disordered" evidence="1">
    <location>
        <begin position="1"/>
        <end position="74"/>
    </location>
</feature>
<gene>
    <name evidence="2" type="ORF">NDU88_004073</name>
</gene>
<dbReference type="Proteomes" id="UP001066276">
    <property type="component" value="Chromosome 2_2"/>
</dbReference>
<evidence type="ECO:0000313" key="3">
    <source>
        <dbReference type="Proteomes" id="UP001066276"/>
    </source>
</evidence>
<organism evidence="2 3">
    <name type="scientific">Pleurodeles waltl</name>
    <name type="common">Iberian ribbed newt</name>
    <dbReference type="NCBI Taxonomy" id="8319"/>
    <lineage>
        <taxon>Eukaryota</taxon>
        <taxon>Metazoa</taxon>
        <taxon>Chordata</taxon>
        <taxon>Craniata</taxon>
        <taxon>Vertebrata</taxon>
        <taxon>Euteleostomi</taxon>
        <taxon>Amphibia</taxon>
        <taxon>Batrachia</taxon>
        <taxon>Caudata</taxon>
        <taxon>Salamandroidea</taxon>
        <taxon>Salamandridae</taxon>
        <taxon>Pleurodelinae</taxon>
        <taxon>Pleurodeles</taxon>
    </lineage>
</organism>
<reference evidence="2" key="1">
    <citation type="journal article" date="2022" name="bioRxiv">
        <title>Sequencing and chromosome-scale assembly of the giantPleurodeles waltlgenome.</title>
        <authorList>
            <person name="Brown T."/>
            <person name="Elewa A."/>
            <person name="Iarovenko S."/>
            <person name="Subramanian E."/>
            <person name="Araus A.J."/>
            <person name="Petzold A."/>
            <person name="Susuki M."/>
            <person name="Suzuki K.-i.T."/>
            <person name="Hayashi T."/>
            <person name="Toyoda A."/>
            <person name="Oliveira C."/>
            <person name="Osipova E."/>
            <person name="Leigh N.D."/>
            <person name="Simon A."/>
            <person name="Yun M.H."/>
        </authorList>
    </citation>
    <scope>NUCLEOTIDE SEQUENCE</scope>
    <source>
        <strain evidence="2">20211129_DDA</strain>
        <tissue evidence="2">Liver</tissue>
    </source>
</reference>
<feature type="non-terminal residue" evidence="2">
    <location>
        <position position="143"/>
    </location>
</feature>
<name>A0AAV7V1U3_PLEWA</name>
<keyword evidence="3" id="KW-1185">Reference proteome</keyword>
<protein>
    <submittedName>
        <fullName evidence="2">Uncharacterized protein</fullName>
    </submittedName>
</protein>